<evidence type="ECO:0000313" key="3">
    <source>
        <dbReference type="Proteomes" id="UP000188318"/>
    </source>
</evidence>
<dbReference type="EMBL" id="KV907494">
    <property type="protein sequence ID" value="OOF99503.1"/>
    <property type="molecule type" value="Genomic_DNA"/>
</dbReference>
<dbReference type="VEuPathDB" id="FungiDB:ASPCADRAFT_1182"/>
<gene>
    <name evidence="2" type="ORF">ASPCADRAFT_1182</name>
</gene>
<evidence type="ECO:0000313" key="2">
    <source>
        <dbReference type="EMBL" id="OOF99503.1"/>
    </source>
</evidence>
<organism evidence="2 3">
    <name type="scientific">Aspergillus carbonarius (strain ITEM 5010)</name>
    <dbReference type="NCBI Taxonomy" id="602072"/>
    <lineage>
        <taxon>Eukaryota</taxon>
        <taxon>Fungi</taxon>
        <taxon>Dikarya</taxon>
        <taxon>Ascomycota</taxon>
        <taxon>Pezizomycotina</taxon>
        <taxon>Eurotiomycetes</taxon>
        <taxon>Eurotiomycetidae</taxon>
        <taxon>Eurotiales</taxon>
        <taxon>Aspergillaceae</taxon>
        <taxon>Aspergillus</taxon>
        <taxon>Aspergillus subgen. Circumdati</taxon>
    </lineage>
</organism>
<feature type="region of interest" description="Disordered" evidence="1">
    <location>
        <begin position="48"/>
        <end position="70"/>
    </location>
</feature>
<keyword evidence="3" id="KW-1185">Reference proteome</keyword>
<dbReference type="Proteomes" id="UP000188318">
    <property type="component" value="Unassembled WGS sequence"/>
</dbReference>
<sequence length="70" mass="7558">MSKLVISPTQFALRASGATLAASCTYHHRDGCRRLMVEVRPILVNVGSEASPPSTWTKPGYEPDDLAGNE</sequence>
<dbReference type="AlphaFoldDB" id="A0A1R3RYD8"/>
<proteinExistence type="predicted"/>
<evidence type="ECO:0000256" key="1">
    <source>
        <dbReference type="SAM" id="MobiDB-lite"/>
    </source>
</evidence>
<name>A0A1R3RYD8_ASPC5</name>
<protein>
    <submittedName>
        <fullName evidence="2">Uncharacterized protein</fullName>
    </submittedName>
</protein>
<accession>A0A1R3RYD8</accession>
<reference evidence="3" key="1">
    <citation type="journal article" date="2017" name="Genome Biol.">
        <title>Comparative genomics reveals high biological diversity and specific adaptations in the industrially and medically important fungal genus Aspergillus.</title>
        <authorList>
            <person name="de Vries R.P."/>
            <person name="Riley R."/>
            <person name="Wiebenga A."/>
            <person name="Aguilar-Osorio G."/>
            <person name="Amillis S."/>
            <person name="Uchima C.A."/>
            <person name="Anderluh G."/>
            <person name="Asadollahi M."/>
            <person name="Askin M."/>
            <person name="Barry K."/>
            <person name="Battaglia E."/>
            <person name="Bayram O."/>
            <person name="Benocci T."/>
            <person name="Braus-Stromeyer S.A."/>
            <person name="Caldana C."/>
            <person name="Canovas D."/>
            <person name="Cerqueira G.C."/>
            <person name="Chen F."/>
            <person name="Chen W."/>
            <person name="Choi C."/>
            <person name="Clum A."/>
            <person name="Dos Santos R.A."/>
            <person name="Damasio A.R."/>
            <person name="Diallinas G."/>
            <person name="Emri T."/>
            <person name="Fekete E."/>
            <person name="Flipphi M."/>
            <person name="Freyberg S."/>
            <person name="Gallo A."/>
            <person name="Gournas C."/>
            <person name="Habgood R."/>
            <person name="Hainaut M."/>
            <person name="Harispe M.L."/>
            <person name="Henrissat B."/>
            <person name="Hilden K.S."/>
            <person name="Hope R."/>
            <person name="Hossain A."/>
            <person name="Karabika E."/>
            <person name="Karaffa L."/>
            <person name="Karanyi Z."/>
            <person name="Krasevec N."/>
            <person name="Kuo A."/>
            <person name="Kusch H."/>
            <person name="LaButti K."/>
            <person name="Lagendijk E.L."/>
            <person name="Lapidus A."/>
            <person name="Levasseur A."/>
            <person name="Lindquist E."/>
            <person name="Lipzen A."/>
            <person name="Logrieco A.F."/>
            <person name="MacCabe A."/>
            <person name="Maekelae M.R."/>
            <person name="Malavazi I."/>
            <person name="Melin P."/>
            <person name="Meyer V."/>
            <person name="Mielnichuk N."/>
            <person name="Miskei M."/>
            <person name="Molnar A.P."/>
            <person name="Mule G."/>
            <person name="Ngan C.Y."/>
            <person name="Orejas M."/>
            <person name="Orosz E."/>
            <person name="Ouedraogo J.P."/>
            <person name="Overkamp K.M."/>
            <person name="Park H.-S."/>
            <person name="Perrone G."/>
            <person name="Piumi F."/>
            <person name="Punt P.J."/>
            <person name="Ram A.F."/>
            <person name="Ramon A."/>
            <person name="Rauscher S."/>
            <person name="Record E."/>
            <person name="Riano-Pachon D.M."/>
            <person name="Robert V."/>
            <person name="Roehrig J."/>
            <person name="Ruller R."/>
            <person name="Salamov A."/>
            <person name="Salih N.S."/>
            <person name="Samson R.A."/>
            <person name="Sandor E."/>
            <person name="Sanguinetti M."/>
            <person name="Schuetze T."/>
            <person name="Sepcic K."/>
            <person name="Shelest E."/>
            <person name="Sherlock G."/>
            <person name="Sophianopoulou V."/>
            <person name="Squina F.M."/>
            <person name="Sun H."/>
            <person name="Susca A."/>
            <person name="Todd R.B."/>
            <person name="Tsang A."/>
            <person name="Unkles S.E."/>
            <person name="van de Wiele N."/>
            <person name="van Rossen-Uffink D."/>
            <person name="Oliveira J.V."/>
            <person name="Vesth T.C."/>
            <person name="Visser J."/>
            <person name="Yu J.-H."/>
            <person name="Zhou M."/>
            <person name="Andersen M.R."/>
            <person name="Archer D.B."/>
            <person name="Baker S.E."/>
            <person name="Benoit I."/>
            <person name="Brakhage A.A."/>
            <person name="Braus G.H."/>
            <person name="Fischer R."/>
            <person name="Frisvad J.C."/>
            <person name="Goldman G.H."/>
            <person name="Houbraken J."/>
            <person name="Oakley B."/>
            <person name="Pocsi I."/>
            <person name="Scazzocchio C."/>
            <person name="Seiboth B."/>
            <person name="vanKuyk P.A."/>
            <person name="Wortman J."/>
            <person name="Dyer P.S."/>
            <person name="Grigoriev I.V."/>
        </authorList>
    </citation>
    <scope>NUCLEOTIDE SEQUENCE [LARGE SCALE GENOMIC DNA]</scope>
    <source>
        <strain evidence="3">ITEM 5010</strain>
    </source>
</reference>